<evidence type="ECO:0000259" key="5">
    <source>
        <dbReference type="PROSITE" id="PS51352"/>
    </source>
</evidence>
<dbReference type="InterPro" id="IPR036249">
    <property type="entry name" value="Thioredoxin-like_sf"/>
</dbReference>
<keyword evidence="3" id="KW-0560">Oxidoreductase</keyword>
<dbReference type="InterPro" id="IPR024706">
    <property type="entry name" value="Peroxiredoxin_AhpC-typ"/>
</dbReference>
<dbReference type="PROSITE" id="PS51352">
    <property type="entry name" value="THIOREDOXIN_2"/>
    <property type="match status" value="1"/>
</dbReference>
<keyword evidence="7" id="KW-1185">Reference proteome</keyword>
<feature type="domain" description="Thioredoxin" evidence="5">
    <location>
        <begin position="2"/>
        <end position="148"/>
    </location>
</feature>
<sequence>MLSVGDAAPDFDLVDQHGRSATLAQMLGRRIMLVFLPLAFSGICANELQQLADDRPLFVTAGTEVIVISVDSMFTLRAWGDEADTPYRLLSDFWPHGRVAERYQAFDSATGRATRTSVAIDENGTVRAVFSAAPDRARTTAMYARALAMFDERA</sequence>
<dbReference type="EMBL" id="CP061169">
    <property type="protein sequence ID" value="QPZ40069.1"/>
    <property type="molecule type" value="Genomic_DNA"/>
</dbReference>
<evidence type="ECO:0000256" key="2">
    <source>
        <dbReference type="ARBA" id="ARBA00022862"/>
    </source>
</evidence>
<keyword evidence="4" id="KW-0676">Redox-active center</keyword>
<evidence type="ECO:0000313" key="6">
    <source>
        <dbReference type="EMBL" id="QPZ40069.1"/>
    </source>
</evidence>
<dbReference type="RefSeq" id="WP_166990051.1">
    <property type="nucleotide sequence ID" value="NZ_CP061169.1"/>
</dbReference>
<organism evidence="6 7">
    <name type="scientific">Paramicrobacterium chengjingii</name>
    <dbReference type="NCBI Taxonomy" id="2769067"/>
    <lineage>
        <taxon>Bacteria</taxon>
        <taxon>Bacillati</taxon>
        <taxon>Actinomycetota</taxon>
        <taxon>Actinomycetes</taxon>
        <taxon>Micrococcales</taxon>
        <taxon>Microbacteriaceae</taxon>
        <taxon>Paramicrobacterium</taxon>
    </lineage>
</organism>
<proteinExistence type="predicted"/>
<evidence type="ECO:0000313" key="7">
    <source>
        <dbReference type="Proteomes" id="UP000662814"/>
    </source>
</evidence>
<evidence type="ECO:0000256" key="4">
    <source>
        <dbReference type="ARBA" id="ARBA00023284"/>
    </source>
</evidence>
<dbReference type="InterPro" id="IPR050455">
    <property type="entry name" value="Tpx_Peroxidase_subfamily"/>
</dbReference>
<dbReference type="Pfam" id="PF00578">
    <property type="entry name" value="AhpC-TSA"/>
    <property type="match status" value="1"/>
</dbReference>
<gene>
    <name evidence="6" type="ORF">HCR76_08700</name>
</gene>
<evidence type="ECO:0000256" key="1">
    <source>
        <dbReference type="ARBA" id="ARBA00022559"/>
    </source>
</evidence>
<dbReference type="Proteomes" id="UP000662814">
    <property type="component" value="Chromosome"/>
</dbReference>
<dbReference type="InterPro" id="IPR013766">
    <property type="entry name" value="Thioredoxin_domain"/>
</dbReference>
<dbReference type="PIRSF" id="PIRSF000239">
    <property type="entry name" value="AHPC"/>
    <property type="match status" value="1"/>
</dbReference>
<reference evidence="6 7" key="1">
    <citation type="submission" date="2020-12" db="EMBL/GenBank/DDBJ databases">
        <title>Microbacterium sp. HY060.</title>
        <authorList>
            <person name="Zhou J."/>
        </authorList>
    </citation>
    <scope>NUCLEOTIDE SEQUENCE [LARGE SCALE GENOMIC DNA]</scope>
    <source>
        <strain evidence="6 7">HY60</strain>
    </source>
</reference>
<dbReference type="InterPro" id="IPR000866">
    <property type="entry name" value="AhpC/TSA"/>
</dbReference>
<dbReference type="SUPFAM" id="SSF52833">
    <property type="entry name" value="Thioredoxin-like"/>
    <property type="match status" value="1"/>
</dbReference>
<name>A0ABX6YND4_9MICO</name>
<protein>
    <submittedName>
        <fullName evidence="6">Redoxin domain-containing protein</fullName>
    </submittedName>
</protein>
<dbReference type="Gene3D" id="3.40.30.10">
    <property type="entry name" value="Glutaredoxin"/>
    <property type="match status" value="1"/>
</dbReference>
<accession>A0ABX6YND4</accession>
<dbReference type="PANTHER" id="PTHR43110:SF1">
    <property type="entry name" value="THIOL PEROXIDASE"/>
    <property type="match status" value="1"/>
</dbReference>
<evidence type="ECO:0000256" key="3">
    <source>
        <dbReference type="ARBA" id="ARBA00023002"/>
    </source>
</evidence>
<keyword evidence="1" id="KW-0575">Peroxidase</keyword>
<keyword evidence="2" id="KW-0049">Antioxidant</keyword>
<dbReference type="PANTHER" id="PTHR43110">
    <property type="entry name" value="THIOL PEROXIDASE"/>
    <property type="match status" value="1"/>
</dbReference>